<dbReference type="OrthoDB" id="26838at2759"/>
<protein>
    <submittedName>
        <fullName evidence="1">Uncharacterized protein</fullName>
    </submittedName>
</protein>
<reference evidence="1" key="1">
    <citation type="submission" date="2021-01" db="EMBL/GenBank/DDBJ databases">
        <title>Phytophthora aleatoria, a newly-described species from Pinus radiata is distinct from Phytophthora cactorum isolates based on comparative genomics.</title>
        <authorList>
            <person name="Mcdougal R."/>
            <person name="Panda P."/>
            <person name="Williams N."/>
            <person name="Studholme D.J."/>
        </authorList>
    </citation>
    <scope>NUCLEOTIDE SEQUENCE</scope>
    <source>
        <strain evidence="1">NZFS 3830</strain>
    </source>
</reference>
<gene>
    <name evidence="1" type="ORF">JG687_00011771</name>
</gene>
<dbReference type="PANTHER" id="PTHR20953">
    <property type="entry name" value="KINASE-RELATED"/>
    <property type="match status" value="1"/>
</dbReference>
<sequence length="166" mass="17958">MATAVPVPPPEMMLPVKLITKESELQSFLDKNENTFTPSGTPTVGVHFQVAAEHQSDANQKEPDQVVAIVISSDVPSEVAVVLVLASLSKNRIITGLKAFQDGTVVSKEIINEIIANLGGEMHIGDDNRAGIDRQLHRISVMRTKTDEVYGLTMRVGRALRNAACV</sequence>
<evidence type="ECO:0000313" key="2">
    <source>
        <dbReference type="Proteomes" id="UP000688947"/>
    </source>
</evidence>
<evidence type="ECO:0000313" key="1">
    <source>
        <dbReference type="EMBL" id="KAG6954515.1"/>
    </source>
</evidence>
<dbReference type="PANTHER" id="PTHR20953:SF3">
    <property type="entry name" value="P-LOOP CONTAINING NUCLEOSIDE TRIPHOSPHATE HYDROLASES SUPERFAMILY PROTEIN"/>
    <property type="match status" value="1"/>
</dbReference>
<name>A0A8T1U8V9_9STRA</name>
<proteinExistence type="predicted"/>
<dbReference type="VEuPathDB" id="FungiDB:PC110_g17521"/>
<organism evidence="1 2">
    <name type="scientific">Phytophthora cactorum</name>
    <dbReference type="NCBI Taxonomy" id="29920"/>
    <lineage>
        <taxon>Eukaryota</taxon>
        <taxon>Sar</taxon>
        <taxon>Stramenopiles</taxon>
        <taxon>Oomycota</taxon>
        <taxon>Peronosporomycetes</taxon>
        <taxon>Peronosporales</taxon>
        <taxon>Peronosporaceae</taxon>
        <taxon>Phytophthora</taxon>
    </lineage>
</organism>
<feature type="non-terminal residue" evidence="1">
    <location>
        <position position="1"/>
    </location>
</feature>
<accession>A0A8T1U8V9</accession>
<dbReference type="EMBL" id="JAENGZ010000740">
    <property type="protein sequence ID" value="KAG6954515.1"/>
    <property type="molecule type" value="Genomic_DNA"/>
</dbReference>
<dbReference type="AlphaFoldDB" id="A0A8T1U8V9"/>
<comment type="caution">
    <text evidence="1">The sequence shown here is derived from an EMBL/GenBank/DDBJ whole genome shotgun (WGS) entry which is preliminary data.</text>
</comment>
<dbReference type="Proteomes" id="UP000688947">
    <property type="component" value="Unassembled WGS sequence"/>
</dbReference>